<organism evidence="6 7">
    <name type="scientific">Lepraria finkii</name>
    <dbReference type="NCBI Taxonomy" id="1340010"/>
    <lineage>
        <taxon>Eukaryota</taxon>
        <taxon>Fungi</taxon>
        <taxon>Dikarya</taxon>
        <taxon>Ascomycota</taxon>
        <taxon>Pezizomycotina</taxon>
        <taxon>Lecanoromycetes</taxon>
        <taxon>OSLEUM clade</taxon>
        <taxon>Lecanoromycetidae</taxon>
        <taxon>Lecanorales</taxon>
        <taxon>Lecanorineae</taxon>
        <taxon>Stereocaulaceae</taxon>
        <taxon>Lepraria</taxon>
    </lineage>
</organism>
<evidence type="ECO:0000313" key="7">
    <source>
        <dbReference type="Proteomes" id="UP001590951"/>
    </source>
</evidence>
<comment type="similarity">
    <text evidence="1">Belongs to the glycosyltransferase 25 family.</text>
</comment>
<dbReference type="CDD" id="cd06532">
    <property type="entry name" value="Glyco_transf_25"/>
    <property type="match status" value="1"/>
</dbReference>
<dbReference type="PANTHER" id="PTHR10730">
    <property type="entry name" value="PROCOLLAGEN-LYSINE,2-OXOGLUTARATE 5-DIOXYGENASE/GLYCOSYLTRANSFERASE 25 FAMILY MEMBER"/>
    <property type="match status" value="1"/>
</dbReference>
<dbReference type="InterPro" id="IPR050757">
    <property type="entry name" value="Collagen_mod_GT25"/>
</dbReference>
<feature type="transmembrane region" description="Helical" evidence="5">
    <location>
        <begin position="31"/>
        <end position="48"/>
    </location>
</feature>
<dbReference type="EMBL" id="JBHFEH010000020">
    <property type="protein sequence ID" value="KAL2053542.1"/>
    <property type="molecule type" value="Genomic_DNA"/>
</dbReference>
<dbReference type="Proteomes" id="UP001590951">
    <property type="component" value="Unassembled WGS sequence"/>
</dbReference>
<evidence type="ECO:0000256" key="5">
    <source>
        <dbReference type="SAM" id="Phobius"/>
    </source>
</evidence>
<keyword evidence="7" id="KW-1185">Reference proteome</keyword>
<comment type="caution">
    <text evidence="6">The sequence shown here is derived from an EMBL/GenBank/DDBJ whole genome shotgun (WGS) entry which is preliminary data.</text>
</comment>
<feature type="compositionally biased region" description="Basic and acidic residues" evidence="4">
    <location>
        <begin position="77"/>
        <end position="97"/>
    </location>
</feature>
<sequence>MGAFDDIESPRSPTIYSSMLGRGLGEARRRIVLICLIAFFLILTLVAFRRQDTIKDVVSKGLHRTTDATAPVATSDTKTDLKEDVSKPDPPKSEKTQTKPSTPPTSMKGPMLGNGERSLAPESLQDIHNSSLGFGKVFVLNVPARSDKLDAMKLTSSLTGFDFDIIEGINGKDVPKKALSGVWKESPGQGGIIGCWRGHMEFAGEVARRQLATAIVMEDDADWDVSFRSQLEYIALGSQTLLNTPKDTVPDSPYGDGWDLIWLGHCASQPDDGDNRRFVMKNDPTVTPLRHRTNYGGTPDMSPYDNSTRIMYFSKGSTCTYSYALSLHGARKMLKWLSMDIYSGPIDFGLHDMCSKKERGFKCLGVFPQIIADHKPAGAGNKDTDIGNGGDQIRKKGFSYNIVHSTRMNADVLTDGQMDKVTSQWPDETPNLKGPIITEFTNDLHPNTDDKMP</sequence>
<name>A0ABR4B6Q8_9LECA</name>
<evidence type="ECO:0008006" key="8">
    <source>
        <dbReference type="Google" id="ProtNLM"/>
    </source>
</evidence>
<keyword evidence="5" id="KW-0812">Transmembrane</keyword>
<proteinExistence type="inferred from homology"/>
<dbReference type="InterPro" id="IPR002654">
    <property type="entry name" value="Glyco_trans_25"/>
</dbReference>
<accession>A0ABR4B6Q8</accession>
<evidence type="ECO:0000256" key="3">
    <source>
        <dbReference type="ARBA" id="ARBA00022679"/>
    </source>
</evidence>
<keyword evidence="5" id="KW-1133">Transmembrane helix</keyword>
<keyword evidence="2" id="KW-0328">Glycosyltransferase</keyword>
<feature type="compositionally biased region" description="Low complexity" evidence="4">
    <location>
        <begin position="98"/>
        <end position="110"/>
    </location>
</feature>
<feature type="region of interest" description="Disordered" evidence="4">
    <location>
        <begin position="68"/>
        <end position="118"/>
    </location>
</feature>
<dbReference type="PANTHER" id="PTHR10730:SF53">
    <property type="entry name" value="GLYCOSYLTRANSFERASE 25 FAMILY MEMBER"/>
    <property type="match status" value="1"/>
</dbReference>
<reference evidence="6 7" key="1">
    <citation type="submission" date="2024-09" db="EMBL/GenBank/DDBJ databases">
        <title>Rethinking Asexuality: The Enigmatic Case of Functional Sexual Genes in Lepraria (Stereocaulaceae).</title>
        <authorList>
            <person name="Doellman M."/>
            <person name="Sun Y."/>
            <person name="Barcenas-Pena A."/>
            <person name="Lumbsch H.T."/>
            <person name="Grewe F."/>
        </authorList>
    </citation>
    <scope>NUCLEOTIDE SEQUENCE [LARGE SCALE GENOMIC DNA]</scope>
    <source>
        <strain evidence="6 7">Grewe 0041</strain>
    </source>
</reference>
<feature type="region of interest" description="Disordered" evidence="4">
    <location>
        <begin position="423"/>
        <end position="453"/>
    </location>
</feature>
<keyword evidence="5" id="KW-0472">Membrane</keyword>
<gene>
    <name evidence="6" type="ORF">ABVK25_006194</name>
</gene>
<keyword evidence="3" id="KW-0808">Transferase</keyword>
<evidence type="ECO:0000256" key="1">
    <source>
        <dbReference type="ARBA" id="ARBA00006721"/>
    </source>
</evidence>
<evidence type="ECO:0000313" key="6">
    <source>
        <dbReference type="EMBL" id="KAL2053542.1"/>
    </source>
</evidence>
<evidence type="ECO:0000256" key="4">
    <source>
        <dbReference type="SAM" id="MobiDB-lite"/>
    </source>
</evidence>
<evidence type="ECO:0000256" key="2">
    <source>
        <dbReference type="ARBA" id="ARBA00022676"/>
    </source>
</evidence>
<protein>
    <recommendedName>
        <fullName evidence="8">Glycosyltransferase family 25 protein</fullName>
    </recommendedName>
</protein>